<dbReference type="PROSITE" id="PS51673">
    <property type="entry name" value="SUZ"/>
    <property type="match status" value="1"/>
</dbReference>
<feature type="compositionally biased region" description="Gly residues" evidence="1">
    <location>
        <begin position="391"/>
        <end position="401"/>
    </location>
</feature>
<dbReference type="KEGG" id="clup:CLUP02_05374"/>
<dbReference type="InterPro" id="IPR024771">
    <property type="entry name" value="SUZ"/>
</dbReference>
<dbReference type="EMBL" id="CP019475">
    <property type="protein sequence ID" value="UQC79893.1"/>
    <property type="molecule type" value="Genomic_DNA"/>
</dbReference>
<dbReference type="Proteomes" id="UP000830671">
    <property type="component" value="Chromosome 3"/>
</dbReference>
<evidence type="ECO:0000313" key="4">
    <source>
        <dbReference type="EMBL" id="UQC79893.1"/>
    </source>
</evidence>
<accession>A0A9Q8SMM8</accession>
<dbReference type="InterPro" id="IPR024642">
    <property type="entry name" value="SUZ-C"/>
</dbReference>
<dbReference type="RefSeq" id="XP_049141524.1">
    <property type="nucleotide sequence ID" value="XM_049284381.1"/>
</dbReference>
<keyword evidence="5" id="KW-1185">Reference proteome</keyword>
<feature type="region of interest" description="Disordered" evidence="1">
    <location>
        <begin position="304"/>
        <end position="501"/>
    </location>
</feature>
<evidence type="ECO:0000259" key="2">
    <source>
        <dbReference type="PROSITE" id="PS51673"/>
    </source>
</evidence>
<feature type="compositionally biased region" description="Polar residues" evidence="1">
    <location>
        <begin position="450"/>
        <end position="464"/>
    </location>
</feature>
<name>A0A9Q8SMM8_9PEZI</name>
<gene>
    <name evidence="4" type="ORF">CLUP02_05374</name>
</gene>
<feature type="domain" description="SUZ" evidence="2">
    <location>
        <begin position="264"/>
        <end position="353"/>
    </location>
</feature>
<feature type="compositionally biased region" description="Basic and acidic residues" evidence="1">
    <location>
        <begin position="419"/>
        <end position="430"/>
    </location>
</feature>
<sequence>MWDLLLNPVEEAKVEVIPSQLCPSTAVSDRVVTNPTIPRVFPRSEAPADPWVPLHTSPERILMEYTVFRSDRGESQTASDASDQGTTDKGIDFTTLWTTCHFWFLCVHLYPIHPSNAPTLARDHRSPRHGHSTPLSSLSGLSFLNRSIAHHLFAGRPRHPSEASPTPTITVTLSQTWVASGNTTRQEAEKMVKKGGASLVPDAWEDDDWESAADKLDAQPTEVQPEPQVPMTKAERLAQHAEQNRKLWESADSPTPTPMTFLEAQPSVPLATGFKPQVKVLSRKPAPRTIARRDPVTGLLSHLSLADDDADDQHAEKKPQLTPEEIRAKQQRELEEKQRRYEEARAKIFGESNPSSGASSPSGTVTPPRGGGGGTENERGGGRGRGRGRGRGGGGGGGGYRGNSNRQDDLRRPGSSRSDAVRAESGRELYDPGYAPRGGFGMHKRGGGDSPNTYNTYNPHSGRSTPRDVEDQPKQAIRAPRGPDGTGRGGFGFAKRGTKEG</sequence>
<evidence type="ECO:0000259" key="3">
    <source>
        <dbReference type="PROSITE" id="PS51938"/>
    </source>
</evidence>
<organism evidence="4 5">
    <name type="scientific">Colletotrichum lupini</name>
    <dbReference type="NCBI Taxonomy" id="145971"/>
    <lineage>
        <taxon>Eukaryota</taxon>
        <taxon>Fungi</taxon>
        <taxon>Dikarya</taxon>
        <taxon>Ascomycota</taxon>
        <taxon>Pezizomycotina</taxon>
        <taxon>Sordariomycetes</taxon>
        <taxon>Hypocreomycetidae</taxon>
        <taxon>Glomerellales</taxon>
        <taxon>Glomerellaceae</taxon>
        <taxon>Colletotrichum</taxon>
        <taxon>Colletotrichum acutatum species complex</taxon>
    </lineage>
</organism>
<feature type="compositionally biased region" description="Low complexity" evidence="1">
    <location>
        <begin position="352"/>
        <end position="368"/>
    </location>
</feature>
<protein>
    <recommendedName>
        <fullName evidence="6">SUZ domain-containing protein</fullName>
    </recommendedName>
</protein>
<proteinExistence type="predicted"/>
<dbReference type="GeneID" id="73339391"/>
<evidence type="ECO:0008006" key="6">
    <source>
        <dbReference type="Google" id="ProtNLM"/>
    </source>
</evidence>
<reference evidence="4" key="1">
    <citation type="journal article" date="2021" name="Mol. Plant Microbe Interact.">
        <title>Complete Genome Sequence of the Plant-Pathogenic Fungus Colletotrichum lupini.</title>
        <authorList>
            <person name="Baroncelli R."/>
            <person name="Pensec F."/>
            <person name="Da Lio D."/>
            <person name="Boufleur T."/>
            <person name="Vicente I."/>
            <person name="Sarrocco S."/>
            <person name="Picot A."/>
            <person name="Baraldi E."/>
            <person name="Sukno S."/>
            <person name="Thon M."/>
            <person name="Le Floch G."/>
        </authorList>
    </citation>
    <scope>NUCLEOTIDE SEQUENCE</scope>
    <source>
        <strain evidence="4">IMI 504893</strain>
    </source>
</reference>
<dbReference type="AlphaFoldDB" id="A0A9Q8SMM8"/>
<dbReference type="PROSITE" id="PS51938">
    <property type="entry name" value="SUZ_C"/>
    <property type="match status" value="1"/>
</dbReference>
<evidence type="ECO:0000313" key="5">
    <source>
        <dbReference type="Proteomes" id="UP000830671"/>
    </source>
</evidence>
<evidence type="ECO:0000256" key="1">
    <source>
        <dbReference type="SAM" id="MobiDB-lite"/>
    </source>
</evidence>
<feature type="domain" description="SUZ-C" evidence="3">
    <location>
        <begin position="455"/>
        <end position="495"/>
    </location>
</feature>
<feature type="compositionally biased region" description="Basic and acidic residues" evidence="1">
    <location>
        <begin position="312"/>
        <end position="348"/>
    </location>
</feature>